<dbReference type="Gene3D" id="2.40.33.10">
    <property type="entry name" value="PK beta-barrel domain-like"/>
    <property type="match status" value="1"/>
</dbReference>
<dbReference type="OrthoDB" id="108365at2759"/>
<dbReference type="SUPFAM" id="SSF52935">
    <property type="entry name" value="PK C-terminal domain-like"/>
    <property type="match status" value="1"/>
</dbReference>
<evidence type="ECO:0000256" key="4">
    <source>
        <dbReference type="ARBA" id="ARBA00012142"/>
    </source>
</evidence>
<dbReference type="Pfam" id="PF00224">
    <property type="entry name" value="PK"/>
    <property type="match status" value="1"/>
</dbReference>
<comment type="cofactor">
    <cofactor evidence="1">
        <name>K(+)</name>
        <dbReference type="ChEBI" id="CHEBI:29103"/>
    </cofactor>
</comment>
<evidence type="ECO:0000313" key="17">
    <source>
        <dbReference type="Proteomes" id="UP000292052"/>
    </source>
</evidence>
<keyword evidence="8 13" id="KW-0418">Kinase</keyword>
<dbReference type="STRING" id="1661398.A0A482VPM4"/>
<dbReference type="PANTHER" id="PTHR11817">
    <property type="entry name" value="PYRUVATE KINASE"/>
    <property type="match status" value="1"/>
</dbReference>
<dbReference type="SUPFAM" id="SSF51621">
    <property type="entry name" value="Phosphoenolpyruvate/pyruvate domain"/>
    <property type="match status" value="1"/>
</dbReference>
<evidence type="ECO:0000256" key="8">
    <source>
        <dbReference type="ARBA" id="ARBA00022777"/>
    </source>
</evidence>
<reference evidence="16 17" key="1">
    <citation type="submission" date="2017-03" db="EMBL/GenBank/DDBJ databases">
        <title>Genome of the blue death feigning beetle - Asbolus verrucosus.</title>
        <authorList>
            <person name="Rider S.D."/>
        </authorList>
    </citation>
    <scope>NUCLEOTIDE SEQUENCE [LARGE SCALE GENOMIC DNA]</scope>
    <source>
        <strain evidence="16">Butters</strain>
        <tissue evidence="16">Head and leg muscle</tissue>
    </source>
</reference>
<keyword evidence="12" id="KW-0670">Pyruvate</keyword>
<organism evidence="16 17">
    <name type="scientific">Asbolus verrucosus</name>
    <name type="common">Desert ironclad beetle</name>
    <dbReference type="NCBI Taxonomy" id="1661398"/>
    <lineage>
        <taxon>Eukaryota</taxon>
        <taxon>Metazoa</taxon>
        <taxon>Ecdysozoa</taxon>
        <taxon>Arthropoda</taxon>
        <taxon>Hexapoda</taxon>
        <taxon>Insecta</taxon>
        <taxon>Pterygota</taxon>
        <taxon>Neoptera</taxon>
        <taxon>Endopterygota</taxon>
        <taxon>Coleoptera</taxon>
        <taxon>Polyphaga</taxon>
        <taxon>Cucujiformia</taxon>
        <taxon>Tenebrionidae</taxon>
        <taxon>Pimeliinae</taxon>
        <taxon>Asbolus</taxon>
    </lineage>
</organism>
<dbReference type="GO" id="GO:0030955">
    <property type="term" value="F:potassium ion binding"/>
    <property type="evidence" value="ECO:0007669"/>
    <property type="project" value="InterPro"/>
</dbReference>
<dbReference type="InterPro" id="IPR015813">
    <property type="entry name" value="Pyrv/PenolPyrv_kinase-like_dom"/>
</dbReference>
<evidence type="ECO:0000256" key="6">
    <source>
        <dbReference type="ARBA" id="ARBA00022723"/>
    </source>
</evidence>
<dbReference type="InterPro" id="IPR040442">
    <property type="entry name" value="Pyrv_kinase-like_dom_sf"/>
</dbReference>
<proteinExistence type="inferred from homology"/>
<dbReference type="Gene3D" id="3.20.20.60">
    <property type="entry name" value="Phosphoenolpyruvate-binding domains"/>
    <property type="match status" value="1"/>
</dbReference>
<dbReference type="GO" id="GO:0005524">
    <property type="term" value="F:ATP binding"/>
    <property type="evidence" value="ECO:0007669"/>
    <property type="project" value="UniProtKB-KW"/>
</dbReference>
<keyword evidence="9" id="KW-0067">ATP-binding</keyword>
<evidence type="ECO:0000313" key="16">
    <source>
        <dbReference type="EMBL" id="RZC34620.1"/>
    </source>
</evidence>
<dbReference type="Proteomes" id="UP000292052">
    <property type="component" value="Unassembled WGS sequence"/>
</dbReference>
<dbReference type="SUPFAM" id="SSF50800">
    <property type="entry name" value="PK beta-barrel domain-like"/>
    <property type="match status" value="1"/>
</dbReference>
<dbReference type="InterPro" id="IPR015793">
    <property type="entry name" value="Pyrv_Knase_brl"/>
</dbReference>
<keyword evidence="11 13" id="KW-0324">Glycolysis</keyword>
<evidence type="ECO:0000256" key="2">
    <source>
        <dbReference type="ARBA" id="ARBA00004997"/>
    </source>
</evidence>
<evidence type="ECO:0000256" key="1">
    <source>
        <dbReference type="ARBA" id="ARBA00001958"/>
    </source>
</evidence>
<evidence type="ECO:0000256" key="13">
    <source>
        <dbReference type="RuleBase" id="RU000504"/>
    </source>
</evidence>
<dbReference type="InterPro" id="IPR015806">
    <property type="entry name" value="Pyrv_Knase_insert_dom_sf"/>
</dbReference>
<comment type="pathway">
    <text evidence="2 13">Carbohydrate degradation; glycolysis; pyruvate from D-glyceraldehyde 3-phosphate: step 5/5.</text>
</comment>
<dbReference type="GO" id="GO:0004743">
    <property type="term" value="F:pyruvate kinase activity"/>
    <property type="evidence" value="ECO:0007669"/>
    <property type="project" value="UniProtKB-EC"/>
</dbReference>
<feature type="domain" description="Pyruvate kinase C-terminal" evidence="15">
    <location>
        <begin position="401"/>
        <end position="519"/>
    </location>
</feature>
<gene>
    <name evidence="16" type="ORF">BDFB_003954</name>
</gene>
<keyword evidence="5 13" id="KW-0808">Transferase</keyword>
<feature type="domain" description="Pyruvate kinase barrel" evidence="14">
    <location>
        <begin position="61"/>
        <end position="364"/>
    </location>
</feature>
<dbReference type="Pfam" id="PF02887">
    <property type="entry name" value="PK_C"/>
    <property type="match status" value="1"/>
</dbReference>
<dbReference type="EC" id="2.7.1.40" evidence="4 13"/>
<dbReference type="InterPro" id="IPR011037">
    <property type="entry name" value="Pyrv_Knase-like_insert_dom_sf"/>
</dbReference>
<evidence type="ECO:0000256" key="7">
    <source>
        <dbReference type="ARBA" id="ARBA00022741"/>
    </source>
</evidence>
<keyword evidence="6" id="KW-0479">Metal-binding</keyword>
<evidence type="ECO:0000256" key="11">
    <source>
        <dbReference type="ARBA" id="ARBA00023152"/>
    </source>
</evidence>
<keyword evidence="7" id="KW-0547">Nucleotide-binding</keyword>
<dbReference type="AlphaFoldDB" id="A0A482VPM4"/>
<dbReference type="EMBL" id="QDEB01078463">
    <property type="protein sequence ID" value="RZC34620.1"/>
    <property type="molecule type" value="Genomic_DNA"/>
</dbReference>
<evidence type="ECO:0000256" key="9">
    <source>
        <dbReference type="ARBA" id="ARBA00022840"/>
    </source>
</evidence>
<dbReference type="GO" id="GO:0000287">
    <property type="term" value="F:magnesium ion binding"/>
    <property type="evidence" value="ECO:0007669"/>
    <property type="project" value="InterPro"/>
</dbReference>
<evidence type="ECO:0000256" key="12">
    <source>
        <dbReference type="ARBA" id="ARBA00023317"/>
    </source>
</evidence>
<dbReference type="Gene3D" id="3.40.1380.20">
    <property type="entry name" value="Pyruvate kinase, C-terminal domain"/>
    <property type="match status" value="1"/>
</dbReference>
<protein>
    <recommendedName>
        <fullName evidence="4 13">Pyruvate kinase</fullName>
        <ecNumber evidence="4 13">2.7.1.40</ecNumber>
    </recommendedName>
</protein>
<evidence type="ECO:0000256" key="10">
    <source>
        <dbReference type="ARBA" id="ARBA00022842"/>
    </source>
</evidence>
<dbReference type="InterPro" id="IPR015795">
    <property type="entry name" value="Pyrv_Knase_C"/>
</dbReference>
<keyword evidence="10 13" id="KW-0460">Magnesium</keyword>
<keyword evidence="17" id="KW-1185">Reference proteome</keyword>
<dbReference type="UniPathway" id="UPA00109">
    <property type="reaction ID" value="UER00188"/>
</dbReference>
<comment type="similarity">
    <text evidence="3 13">Belongs to the pyruvate kinase family.</text>
</comment>
<dbReference type="InterPro" id="IPR036918">
    <property type="entry name" value="Pyrv_Knase_C_sf"/>
</dbReference>
<sequence>MQNTVVKGNGKCPILPWMVEFHSTADGKIMNNQLNAAFAENYLEHLSKLHEKSKVRRKRLTQFVVIIPPNVQIEDIEAFLIAGMTVAQIRLDYFTAKDAYYTIDLIKKVNEDFGKKIGRVYPLAIALDLSEPEIVTGKLQQPYKEIEMEKGQTTKVLANPEFANRVNKDYIYVNYENISNVVKPGDSLILGDNNIHMSALQIARDIVECIVDKAGKLVDNLSVKLPNIPIDVQKGVSKEKLVEISSECQVDMIFVGPGSIDLAKQILGPSVLVFVKVEYASTADDFDHIIDKADGILVDGDKLMMTSKQNVFLLEKSIIASCNKKAKPVVTSVNCNSITKAQVSDIANIVIDGTDALLLPPDAALLESICLICKSAEGAVYQKELFKNLCSLKKPPIEPIESICMAAVEASFKSNAAAIILITTSGRSAKLISRYRPRCPIIALTRLGRIAKQLMVYKGVIPIYYVQNSKDTFTQNIEKKMQLGMTFGKVNGYIKMGDAVVMVFGLKNYVGFRNCLEVVYASQFDTVPEEDV</sequence>
<evidence type="ECO:0000259" key="15">
    <source>
        <dbReference type="Pfam" id="PF02887"/>
    </source>
</evidence>
<accession>A0A482VPM4</accession>
<dbReference type="InterPro" id="IPR001697">
    <property type="entry name" value="Pyr_Knase"/>
</dbReference>
<evidence type="ECO:0000256" key="3">
    <source>
        <dbReference type="ARBA" id="ARBA00008663"/>
    </source>
</evidence>
<evidence type="ECO:0000259" key="14">
    <source>
        <dbReference type="Pfam" id="PF00224"/>
    </source>
</evidence>
<dbReference type="PRINTS" id="PR01050">
    <property type="entry name" value="PYRUVTKNASE"/>
</dbReference>
<name>A0A482VPM4_ASBVE</name>
<comment type="catalytic activity">
    <reaction evidence="13">
        <text>pyruvate + ATP = phosphoenolpyruvate + ADP + H(+)</text>
        <dbReference type="Rhea" id="RHEA:18157"/>
        <dbReference type="ChEBI" id="CHEBI:15361"/>
        <dbReference type="ChEBI" id="CHEBI:15378"/>
        <dbReference type="ChEBI" id="CHEBI:30616"/>
        <dbReference type="ChEBI" id="CHEBI:58702"/>
        <dbReference type="ChEBI" id="CHEBI:456216"/>
        <dbReference type="EC" id="2.7.1.40"/>
    </reaction>
</comment>
<dbReference type="GO" id="GO:0016301">
    <property type="term" value="F:kinase activity"/>
    <property type="evidence" value="ECO:0007669"/>
    <property type="project" value="UniProtKB-KW"/>
</dbReference>
<comment type="caution">
    <text evidence="16">The sequence shown here is derived from an EMBL/GenBank/DDBJ whole genome shotgun (WGS) entry which is preliminary data.</text>
</comment>
<evidence type="ECO:0000256" key="5">
    <source>
        <dbReference type="ARBA" id="ARBA00022679"/>
    </source>
</evidence>